<dbReference type="AlphaFoldDB" id="A0A7R7VL87"/>
<gene>
    <name evidence="1" type="ORF">ACHE_30745S</name>
</gene>
<dbReference type="RefSeq" id="XP_043135280.1">
    <property type="nucleotide sequence ID" value="XM_043277396.1"/>
</dbReference>
<evidence type="ECO:0000313" key="1">
    <source>
        <dbReference type="EMBL" id="BCR86758.1"/>
    </source>
</evidence>
<reference evidence="1" key="1">
    <citation type="submission" date="2021-01" db="EMBL/GenBank/DDBJ databases">
        <authorList>
            <consortium name="Aspergillus chevalieri M1 genome sequencing consortium"/>
            <person name="Kazuki M."/>
            <person name="Futagami T."/>
        </authorList>
    </citation>
    <scope>NUCLEOTIDE SEQUENCE</scope>
    <source>
        <strain evidence="1">M1</strain>
    </source>
</reference>
<reference evidence="1" key="2">
    <citation type="submission" date="2021-02" db="EMBL/GenBank/DDBJ databases">
        <title>Aspergillus chevalieri M1 genome sequence.</title>
        <authorList>
            <person name="Kadooka C."/>
            <person name="Mori K."/>
            <person name="Futagami T."/>
        </authorList>
    </citation>
    <scope>NUCLEOTIDE SEQUENCE</scope>
    <source>
        <strain evidence="1">M1</strain>
    </source>
</reference>
<evidence type="ECO:0000313" key="2">
    <source>
        <dbReference type="Proteomes" id="UP000637239"/>
    </source>
</evidence>
<protein>
    <submittedName>
        <fullName evidence="1">Uncharacterized protein</fullName>
    </submittedName>
</protein>
<keyword evidence="2" id="KW-1185">Reference proteome</keyword>
<dbReference type="GeneID" id="66981117"/>
<dbReference type="Proteomes" id="UP000637239">
    <property type="component" value="Chromosome 3"/>
</dbReference>
<proteinExistence type="predicted"/>
<accession>A0A7R7VL87</accession>
<name>A0A7R7VL87_ASPCH</name>
<sequence>MLETSSGESVGIHRIAEPSTSTVLNEDVSTSILVKLDNFNDDQYIVKVHDTDDCTENIVGTITGLNGYLNISQNATGKAVQVIPVSSDGTTRGFVTDYQYNLAGKNEK</sequence>
<dbReference type="EMBL" id="AP024418">
    <property type="protein sequence ID" value="BCR86758.1"/>
    <property type="molecule type" value="Genomic_DNA"/>
</dbReference>
<organism evidence="1 2">
    <name type="scientific">Aspergillus chevalieri</name>
    <name type="common">Eurotium chevalieri</name>
    <dbReference type="NCBI Taxonomy" id="182096"/>
    <lineage>
        <taxon>Eukaryota</taxon>
        <taxon>Fungi</taxon>
        <taxon>Dikarya</taxon>
        <taxon>Ascomycota</taxon>
        <taxon>Pezizomycotina</taxon>
        <taxon>Eurotiomycetes</taxon>
        <taxon>Eurotiomycetidae</taxon>
        <taxon>Eurotiales</taxon>
        <taxon>Aspergillaceae</taxon>
        <taxon>Aspergillus</taxon>
        <taxon>Aspergillus subgen. Aspergillus</taxon>
    </lineage>
</organism>
<dbReference type="KEGG" id="ache:ACHE_30745S"/>